<name>W2VMV7_PHYNI</name>
<feature type="region of interest" description="Disordered" evidence="1">
    <location>
        <begin position="73"/>
        <end position="95"/>
    </location>
</feature>
<gene>
    <name evidence="3" type="ORF">F441_22896</name>
</gene>
<proteinExistence type="predicted"/>
<evidence type="ECO:0000256" key="1">
    <source>
        <dbReference type="SAM" id="MobiDB-lite"/>
    </source>
</evidence>
<dbReference type="InterPro" id="IPR025898">
    <property type="entry name" value="Tc3_transposase_DNA-bd_dom"/>
</dbReference>
<evidence type="ECO:0000313" key="3">
    <source>
        <dbReference type="EMBL" id="ETO99686.1"/>
    </source>
</evidence>
<sequence length="95" mass="11000">MPRGNTFSDHEQGQMLTLRDNGWSLLDIAKRLNRSQAGIYQFLRNPVEYNSIRRSGRPPKLTPQASRRLLRAAHTGKYSSTQLQKKLDLPIKPRR</sequence>
<evidence type="ECO:0000259" key="2">
    <source>
        <dbReference type="Pfam" id="PF11427"/>
    </source>
</evidence>
<organism evidence="3 4">
    <name type="scientific">Phytophthora nicotianae CJ01A1</name>
    <dbReference type="NCBI Taxonomy" id="1317063"/>
    <lineage>
        <taxon>Eukaryota</taxon>
        <taxon>Sar</taxon>
        <taxon>Stramenopiles</taxon>
        <taxon>Oomycota</taxon>
        <taxon>Peronosporomycetes</taxon>
        <taxon>Peronosporales</taxon>
        <taxon>Peronosporaceae</taxon>
        <taxon>Phytophthora</taxon>
    </lineage>
</organism>
<dbReference type="EMBL" id="ANIX01005213">
    <property type="protein sequence ID" value="ETO99686.1"/>
    <property type="molecule type" value="Genomic_DNA"/>
</dbReference>
<dbReference type="InterPro" id="IPR009057">
    <property type="entry name" value="Homeodomain-like_sf"/>
</dbReference>
<accession>W2VMV7</accession>
<feature type="domain" description="Tc3 transposase DNA binding" evidence="2">
    <location>
        <begin position="3"/>
        <end position="49"/>
    </location>
</feature>
<dbReference type="GO" id="GO:0003677">
    <property type="term" value="F:DNA binding"/>
    <property type="evidence" value="ECO:0007669"/>
    <property type="project" value="InterPro"/>
</dbReference>
<feature type="compositionally biased region" description="Basic and acidic residues" evidence="1">
    <location>
        <begin position="85"/>
        <end position="95"/>
    </location>
</feature>
<dbReference type="AlphaFoldDB" id="W2VMV7"/>
<comment type="caution">
    <text evidence="3">The sequence shown here is derived from an EMBL/GenBank/DDBJ whole genome shotgun (WGS) entry which is preliminary data.</text>
</comment>
<dbReference type="Gene3D" id="1.10.10.60">
    <property type="entry name" value="Homeodomain-like"/>
    <property type="match status" value="1"/>
</dbReference>
<reference evidence="3 4" key="1">
    <citation type="submission" date="2013-11" db="EMBL/GenBank/DDBJ databases">
        <title>The Genome Sequence of Phytophthora parasitica CJ01A1.</title>
        <authorList>
            <consortium name="The Broad Institute Genomics Platform"/>
            <person name="Russ C."/>
            <person name="Tyler B."/>
            <person name="Panabieres F."/>
            <person name="Shan W."/>
            <person name="Tripathy S."/>
            <person name="Grunwald N."/>
            <person name="Machado M."/>
            <person name="Johnson C.S."/>
            <person name="Walker B."/>
            <person name="Young S.K."/>
            <person name="Zeng Q."/>
            <person name="Gargeya S."/>
            <person name="Fitzgerald M."/>
            <person name="Haas B."/>
            <person name="Abouelleil A."/>
            <person name="Allen A.W."/>
            <person name="Alvarado L."/>
            <person name="Arachchi H.M."/>
            <person name="Berlin A.M."/>
            <person name="Chapman S.B."/>
            <person name="Gainer-Dewar J."/>
            <person name="Goldberg J."/>
            <person name="Griggs A."/>
            <person name="Gujja S."/>
            <person name="Hansen M."/>
            <person name="Howarth C."/>
            <person name="Imamovic A."/>
            <person name="Ireland A."/>
            <person name="Larimer J."/>
            <person name="McCowan C."/>
            <person name="Murphy C."/>
            <person name="Pearson M."/>
            <person name="Poon T.W."/>
            <person name="Priest M."/>
            <person name="Roberts A."/>
            <person name="Saif S."/>
            <person name="Shea T."/>
            <person name="Sisk P."/>
            <person name="Sykes S."/>
            <person name="Wortman J."/>
            <person name="Nusbaum C."/>
            <person name="Birren B."/>
        </authorList>
    </citation>
    <scope>NUCLEOTIDE SEQUENCE [LARGE SCALE GENOMIC DNA]</scope>
    <source>
        <strain evidence="3 4">CJ01A1</strain>
    </source>
</reference>
<dbReference type="OrthoDB" id="78805at2759"/>
<feature type="non-terminal residue" evidence="3">
    <location>
        <position position="95"/>
    </location>
</feature>
<dbReference type="Pfam" id="PF11427">
    <property type="entry name" value="HTH_Tnp_Tc3_1"/>
    <property type="match status" value="1"/>
</dbReference>
<evidence type="ECO:0000313" key="4">
    <source>
        <dbReference type="Proteomes" id="UP000018958"/>
    </source>
</evidence>
<dbReference type="SUPFAM" id="SSF46689">
    <property type="entry name" value="Homeodomain-like"/>
    <property type="match status" value="1"/>
</dbReference>
<dbReference type="Proteomes" id="UP000018958">
    <property type="component" value="Unassembled WGS sequence"/>
</dbReference>
<protein>
    <recommendedName>
        <fullName evidence="2">Tc3 transposase DNA binding domain-containing protein</fullName>
    </recommendedName>
</protein>